<sequence>MSHLQHIQDCNQYSLSNFRSFYVDGLKVGHLKHDFAKVLKAWPELFTVSSVAVSLNPKLDSFTVKTQAIAEVSQALVEKGVVPNLRQEAYPVTPSSREKALFTIDRGVAPHFGIRAFGQHLNGFVQDQGQLKMWVGRRAKNKWSDSSKLDNMVAGGLPHHISLADNLAKECWEEAGIPSELSAKTCPVGYISYQVESSQGLLKPDIIYCYDLELPADFIPQCQDGEVEEFYLWPIDKIADIVCYSEEFKKNCNLVIIDFLIRHGFITPDHPDYFDLVSGLRSPLSV</sequence>
<dbReference type="GO" id="GO:0044715">
    <property type="term" value="F:8-oxo-dGDP phosphatase activity"/>
    <property type="evidence" value="ECO:0007669"/>
    <property type="project" value="TreeGrafter"/>
</dbReference>
<dbReference type="Pfam" id="PF15916">
    <property type="entry name" value="DUF4743"/>
    <property type="match status" value="1"/>
</dbReference>
<dbReference type="PANTHER" id="PTHR13622:SF8">
    <property type="entry name" value="THIAMIN PYROPHOSPHOKINASE 1"/>
    <property type="match status" value="1"/>
</dbReference>
<dbReference type="InterPro" id="IPR031804">
    <property type="entry name" value="DUF4743"/>
</dbReference>
<dbReference type="RefSeq" id="WP_197744979.1">
    <property type="nucleotide sequence ID" value="NZ_LR778175.1"/>
</dbReference>
<dbReference type="SUPFAM" id="SSF55811">
    <property type="entry name" value="Nudix"/>
    <property type="match status" value="1"/>
</dbReference>
<dbReference type="Gene3D" id="3.90.79.10">
    <property type="entry name" value="Nucleoside Triphosphate Pyrophosphohydrolase"/>
    <property type="match status" value="1"/>
</dbReference>
<dbReference type="PROSITE" id="PS51462">
    <property type="entry name" value="NUDIX"/>
    <property type="match status" value="1"/>
</dbReference>
<dbReference type="InterPro" id="IPR000086">
    <property type="entry name" value="NUDIX_hydrolase_dom"/>
</dbReference>
<organism evidence="2 3">
    <name type="scientific">Candidatus Nitrosacidococcus tergens</name>
    <dbReference type="NCBI Taxonomy" id="553981"/>
    <lineage>
        <taxon>Bacteria</taxon>
        <taxon>Pseudomonadati</taxon>
        <taxon>Pseudomonadota</taxon>
        <taxon>Gammaproteobacteria</taxon>
        <taxon>Chromatiales</taxon>
        <taxon>Chromatiaceae</taxon>
        <taxon>Candidatus Nitrosacidococcus</taxon>
    </lineage>
</organism>
<reference evidence="2 3" key="1">
    <citation type="submission" date="2020-03" db="EMBL/GenBank/DDBJ databases">
        <authorList>
            <person name="Picone N."/>
        </authorList>
    </citation>
    <scope>NUCLEOTIDE SEQUENCE [LARGE SCALE GENOMIC DNA]</scope>
    <source>
        <strain evidence="2">NSCAC1</strain>
    </source>
</reference>
<accession>A0A7G1Q902</accession>
<dbReference type="FunFam" id="3.90.79.10:FF:000019">
    <property type="entry name" value="Thiamin pyrophosphokinase, putative"/>
    <property type="match status" value="1"/>
</dbReference>
<dbReference type="EC" id="3.6.1.-" evidence="2"/>
<keyword evidence="2" id="KW-0378">Hydrolase</keyword>
<dbReference type="InterPro" id="IPR015797">
    <property type="entry name" value="NUDIX_hydrolase-like_dom_sf"/>
</dbReference>
<dbReference type="EMBL" id="LR778175">
    <property type="protein sequence ID" value="CAB1275382.1"/>
    <property type="molecule type" value="Genomic_DNA"/>
</dbReference>
<protein>
    <submittedName>
        <fullName evidence="2">NUDIX hydrolase</fullName>
        <ecNumber evidence="2">3.6.1.-</ecNumber>
    </submittedName>
</protein>
<evidence type="ECO:0000259" key="1">
    <source>
        <dbReference type="PROSITE" id="PS51462"/>
    </source>
</evidence>
<dbReference type="AlphaFoldDB" id="A0A7G1Q902"/>
<dbReference type="KEGG" id="ntg:NSCAC_0639"/>
<evidence type="ECO:0000313" key="3">
    <source>
        <dbReference type="Proteomes" id="UP000516072"/>
    </source>
</evidence>
<gene>
    <name evidence="2" type="ORF">NSCAC_0639</name>
</gene>
<proteinExistence type="predicted"/>
<dbReference type="PANTHER" id="PTHR13622">
    <property type="entry name" value="THIAMIN PYROPHOSPHOKINASE"/>
    <property type="match status" value="1"/>
</dbReference>
<dbReference type="Proteomes" id="UP000516072">
    <property type="component" value="Chromosome"/>
</dbReference>
<dbReference type="CDD" id="cd03676">
    <property type="entry name" value="NUDIX_Tnr3_like"/>
    <property type="match status" value="1"/>
</dbReference>
<feature type="domain" description="Nudix hydrolase" evidence="1">
    <location>
        <begin position="116"/>
        <end position="256"/>
    </location>
</feature>
<evidence type="ECO:0000313" key="2">
    <source>
        <dbReference type="EMBL" id="CAB1275382.1"/>
    </source>
</evidence>
<name>A0A7G1Q902_9GAMM</name>
<keyword evidence="3" id="KW-1185">Reference proteome</keyword>